<dbReference type="InterPro" id="IPR001667">
    <property type="entry name" value="DDH_dom"/>
</dbReference>
<dbReference type="EMBL" id="CAJNDS010002104">
    <property type="protein sequence ID" value="CAE7329501.1"/>
    <property type="molecule type" value="Genomic_DNA"/>
</dbReference>
<dbReference type="PANTHER" id="PTHR12112">
    <property type="entry name" value="BNIP - RELATED"/>
    <property type="match status" value="1"/>
</dbReference>
<comment type="caution">
    <text evidence="10">The sequence shown here is derived from an EMBL/GenBank/DDBJ whole genome shotgun (WGS) entry which is preliminary data.</text>
</comment>
<sequence>MSLLAWCLLSAAWASSAAAASPVLAVFGHKVPDTDSVTAALVYAWELNARNISATAYRLGELNPETDFVLKHLGVTVPPLLADVSGKGPLSMHKREEDTVAVVDTNSPQELPEVAGCRDHSVLCGYGQKLCVPLDQGILNASIHSIVDHHKLCGLINAEPLEAKALSFLQRGQDGTRKPAQVDMRPLCSATSILYARAKYIGLSPPKEVAGLMLAGILSDSLEFRSPTTTELDKTHAAELGKLAGLDVHDFAEGMLEAKANVDHLSPSELIMMDTKIFTIGGKKLRVSVMETTKASGPLAKKGSAVFLLLLLCSVVKTRLVAAMKKLTVDEKLDDVLFFAAWQVIDILKEAATFISSSPTATKLVEKAWGVKVDAEGQVVLPNVLSRKKQIIPKLEAAAKEA</sequence>
<feature type="domain" description="DHHA2" evidence="9">
    <location>
        <begin position="252"/>
        <end position="399"/>
    </location>
</feature>
<dbReference type="PANTHER" id="PTHR12112:SF22">
    <property type="entry name" value="MANGANESE-DEPENDENT INORGANIC PYROPHOSPHATASE-RELATED"/>
    <property type="match status" value="1"/>
</dbReference>
<evidence type="ECO:0000256" key="3">
    <source>
        <dbReference type="ARBA" id="ARBA00022723"/>
    </source>
</evidence>
<evidence type="ECO:0000256" key="1">
    <source>
        <dbReference type="ARBA" id="ARBA00001936"/>
    </source>
</evidence>
<dbReference type="InterPro" id="IPR038222">
    <property type="entry name" value="DHHA2_dom_sf"/>
</dbReference>
<dbReference type="EC" id="3.6.1.1" evidence="2"/>
<protein>
    <recommendedName>
        <fullName evidence="2">inorganic diphosphatase</fullName>
        <ecNumber evidence="2">3.6.1.1</ecNumber>
    </recommendedName>
    <alternativeName>
        <fullName evidence="6">Pyrophosphate phospho-hydrolase</fullName>
    </alternativeName>
</protein>
<dbReference type="Gene3D" id="3.90.1640.10">
    <property type="entry name" value="inorganic pyrophosphatase (n-terminal core)"/>
    <property type="match status" value="1"/>
</dbReference>
<dbReference type="GO" id="GO:0005737">
    <property type="term" value="C:cytoplasm"/>
    <property type="evidence" value="ECO:0007669"/>
    <property type="project" value="InterPro"/>
</dbReference>
<dbReference type="OrthoDB" id="374045at2759"/>
<evidence type="ECO:0000256" key="2">
    <source>
        <dbReference type="ARBA" id="ARBA00012146"/>
    </source>
</evidence>
<evidence type="ECO:0000313" key="11">
    <source>
        <dbReference type="Proteomes" id="UP000604046"/>
    </source>
</evidence>
<dbReference type="Pfam" id="PF02833">
    <property type="entry name" value="DHHA2"/>
    <property type="match status" value="1"/>
</dbReference>
<dbReference type="Pfam" id="PF01368">
    <property type="entry name" value="DHH"/>
    <property type="match status" value="1"/>
</dbReference>
<name>A0A812PDC2_9DINO</name>
<dbReference type="SMART" id="SM01131">
    <property type="entry name" value="DHHA2"/>
    <property type="match status" value="1"/>
</dbReference>
<keyword evidence="8" id="KW-0732">Signal</keyword>
<comment type="catalytic activity">
    <reaction evidence="7">
        <text>diphosphate + H2O = 2 phosphate + H(+)</text>
        <dbReference type="Rhea" id="RHEA:24576"/>
        <dbReference type="ChEBI" id="CHEBI:15377"/>
        <dbReference type="ChEBI" id="CHEBI:15378"/>
        <dbReference type="ChEBI" id="CHEBI:33019"/>
        <dbReference type="ChEBI" id="CHEBI:43474"/>
        <dbReference type="EC" id="3.6.1.1"/>
    </reaction>
</comment>
<reference evidence="10" key="1">
    <citation type="submission" date="2021-02" db="EMBL/GenBank/DDBJ databases">
        <authorList>
            <person name="Dougan E. K."/>
            <person name="Rhodes N."/>
            <person name="Thang M."/>
            <person name="Chan C."/>
        </authorList>
    </citation>
    <scope>NUCLEOTIDE SEQUENCE</scope>
</reference>
<gene>
    <name evidence="10" type="primary">ppaC</name>
    <name evidence="10" type="ORF">SNAT2548_LOCUS17248</name>
</gene>
<dbReference type="InterPro" id="IPR038763">
    <property type="entry name" value="DHH_sf"/>
</dbReference>
<comment type="cofactor">
    <cofactor evidence="1">
        <name>Mn(2+)</name>
        <dbReference type="ChEBI" id="CHEBI:29035"/>
    </cofactor>
</comment>
<evidence type="ECO:0000256" key="5">
    <source>
        <dbReference type="ARBA" id="ARBA00023211"/>
    </source>
</evidence>
<proteinExistence type="predicted"/>
<accession>A0A812PDC2</accession>
<keyword evidence="3" id="KW-0479">Metal-binding</keyword>
<dbReference type="SUPFAM" id="SSF64182">
    <property type="entry name" value="DHH phosphoesterases"/>
    <property type="match status" value="1"/>
</dbReference>
<evidence type="ECO:0000256" key="7">
    <source>
        <dbReference type="ARBA" id="ARBA00047820"/>
    </source>
</evidence>
<dbReference type="AlphaFoldDB" id="A0A812PDC2"/>
<evidence type="ECO:0000256" key="8">
    <source>
        <dbReference type="SAM" id="SignalP"/>
    </source>
</evidence>
<dbReference type="Proteomes" id="UP000604046">
    <property type="component" value="Unassembled WGS sequence"/>
</dbReference>
<dbReference type="Gene3D" id="3.10.310.20">
    <property type="entry name" value="DHHA2 domain"/>
    <property type="match status" value="1"/>
</dbReference>
<dbReference type="InterPro" id="IPR004097">
    <property type="entry name" value="DHHA2"/>
</dbReference>
<keyword evidence="4" id="KW-0378">Hydrolase</keyword>
<feature type="signal peptide" evidence="8">
    <location>
        <begin position="1"/>
        <end position="19"/>
    </location>
</feature>
<evidence type="ECO:0000256" key="6">
    <source>
        <dbReference type="ARBA" id="ARBA00032535"/>
    </source>
</evidence>
<evidence type="ECO:0000256" key="4">
    <source>
        <dbReference type="ARBA" id="ARBA00022801"/>
    </source>
</evidence>
<organism evidence="10 11">
    <name type="scientific">Symbiodinium natans</name>
    <dbReference type="NCBI Taxonomy" id="878477"/>
    <lineage>
        <taxon>Eukaryota</taxon>
        <taxon>Sar</taxon>
        <taxon>Alveolata</taxon>
        <taxon>Dinophyceae</taxon>
        <taxon>Suessiales</taxon>
        <taxon>Symbiodiniaceae</taxon>
        <taxon>Symbiodinium</taxon>
    </lineage>
</organism>
<feature type="chain" id="PRO_5032827793" description="inorganic diphosphatase" evidence="8">
    <location>
        <begin position="20"/>
        <end position="402"/>
    </location>
</feature>
<keyword evidence="11" id="KW-1185">Reference proteome</keyword>
<keyword evidence="5" id="KW-0464">Manganese</keyword>
<evidence type="ECO:0000259" key="9">
    <source>
        <dbReference type="SMART" id="SM01131"/>
    </source>
</evidence>
<dbReference type="GO" id="GO:0046872">
    <property type="term" value="F:metal ion binding"/>
    <property type="evidence" value="ECO:0007669"/>
    <property type="project" value="UniProtKB-KW"/>
</dbReference>
<evidence type="ECO:0000313" key="10">
    <source>
        <dbReference type="EMBL" id="CAE7329501.1"/>
    </source>
</evidence>
<dbReference type="GO" id="GO:0004427">
    <property type="term" value="F:inorganic diphosphate phosphatase activity"/>
    <property type="evidence" value="ECO:0007669"/>
    <property type="project" value="UniProtKB-EC"/>
</dbReference>